<dbReference type="Gene3D" id="3.80.10.10">
    <property type="entry name" value="Ribonuclease Inhibitor"/>
    <property type="match status" value="1"/>
</dbReference>
<accession>L2GUZ0</accession>
<feature type="signal peptide" evidence="1">
    <location>
        <begin position="1"/>
        <end position="18"/>
    </location>
</feature>
<evidence type="ECO:0000313" key="2">
    <source>
        <dbReference type="EMBL" id="ELA47192.1"/>
    </source>
</evidence>
<dbReference type="GeneID" id="19879171"/>
<reference evidence="3" key="1">
    <citation type="submission" date="2011-03" db="EMBL/GenBank/DDBJ databases">
        <title>The genome sequence of Vavraia culicis strain floridensis.</title>
        <authorList>
            <consortium name="The Broad Institute Genome Sequencing Platform"/>
            <person name="Cuomo C."/>
            <person name="Becnel J."/>
            <person name="Sanscrainte N."/>
            <person name="Young S.K."/>
            <person name="Zeng Q."/>
            <person name="Gargeya S."/>
            <person name="Fitzgerald M."/>
            <person name="Haas B."/>
            <person name="Abouelleil A."/>
            <person name="Alvarado L."/>
            <person name="Arachchi H.M."/>
            <person name="Berlin A."/>
            <person name="Chapman S.B."/>
            <person name="Gearin G."/>
            <person name="Goldberg J."/>
            <person name="Griggs A."/>
            <person name="Gujja S."/>
            <person name="Hansen M."/>
            <person name="Heiman D."/>
            <person name="Howarth C."/>
            <person name="Larimer J."/>
            <person name="Lui A."/>
            <person name="MacDonald P.J.P."/>
            <person name="McCowen C."/>
            <person name="Montmayeur A."/>
            <person name="Murphy C."/>
            <person name="Neiman D."/>
            <person name="Pearson M."/>
            <person name="Priest M."/>
            <person name="Roberts A."/>
            <person name="Saif S."/>
            <person name="Shea T."/>
            <person name="Sisk P."/>
            <person name="Stolte C."/>
            <person name="Sykes S."/>
            <person name="Wortman J."/>
            <person name="Nusbaum C."/>
            <person name="Birren B."/>
        </authorList>
    </citation>
    <scope>NUCLEOTIDE SEQUENCE [LARGE SCALE GENOMIC DNA]</scope>
    <source>
        <strain evidence="3">floridensis</strain>
    </source>
</reference>
<dbReference type="SUPFAM" id="SSF52047">
    <property type="entry name" value="RNI-like"/>
    <property type="match status" value="1"/>
</dbReference>
<dbReference type="InterPro" id="IPR032675">
    <property type="entry name" value="LRR_dom_sf"/>
</dbReference>
<dbReference type="EMBL" id="GL877422">
    <property type="protein sequence ID" value="ELA47192.1"/>
    <property type="molecule type" value="Genomic_DNA"/>
</dbReference>
<evidence type="ECO:0000256" key="1">
    <source>
        <dbReference type="SAM" id="SignalP"/>
    </source>
</evidence>
<gene>
    <name evidence="2" type="ORF">VCUG_01292</name>
</gene>
<proteinExistence type="predicted"/>
<dbReference type="InParanoid" id="L2GUZ0"/>
<organism evidence="2 3">
    <name type="scientific">Vavraia culicis (isolate floridensis)</name>
    <name type="common">Microsporidian parasite</name>
    <dbReference type="NCBI Taxonomy" id="948595"/>
    <lineage>
        <taxon>Eukaryota</taxon>
        <taxon>Fungi</taxon>
        <taxon>Fungi incertae sedis</taxon>
        <taxon>Microsporidia</taxon>
        <taxon>Pleistophoridae</taxon>
        <taxon>Vavraia</taxon>
    </lineage>
</organism>
<protein>
    <submittedName>
        <fullName evidence="2">Uncharacterized protein</fullName>
    </submittedName>
</protein>
<dbReference type="Proteomes" id="UP000011081">
    <property type="component" value="Unassembled WGS sequence"/>
</dbReference>
<feature type="chain" id="PRO_5003960396" evidence="1">
    <location>
        <begin position="19"/>
        <end position="871"/>
    </location>
</feature>
<dbReference type="VEuPathDB" id="MicrosporidiaDB:VCUG_01292"/>
<dbReference type="OMA" id="MCNITRI"/>
<keyword evidence="3" id="KW-1185">Reference proteome</keyword>
<dbReference type="RefSeq" id="XP_008074310.1">
    <property type="nucleotide sequence ID" value="XM_008076119.1"/>
</dbReference>
<name>L2GUZ0_VAVCU</name>
<dbReference type="AlphaFoldDB" id="L2GUZ0"/>
<dbReference type="HOGENOM" id="CLU_329604_0_0_1"/>
<evidence type="ECO:0000313" key="3">
    <source>
        <dbReference type="Proteomes" id="UP000011081"/>
    </source>
</evidence>
<keyword evidence="1" id="KW-0732">Signal</keyword>
<sequence length="871" mass="99464">MDITSIAYLLIVVSFVRGSDGPIIHVRLSENYRIIINKSNVDLTKSLLAKTALVDNIAELLENKNVFAVLAFLGLVVGDRYADSFLTKENMSIYLQMGENEDDILNSSSLNQYHLHVFHQRISKYSDILQAFQTEGIHYYVQLAKTSPGIGDSAITKHSFIDELLALLDVLHGKVVDKIERRQNLIDTLHNYETIEANEQENMITNKYYVKLLKIYLKFADAFMTCASLSTTLQCKFSFPKTIGLFVGFRFLQAHELGPAKVFKDVFVKELRDFETNGTKDIKAVEISVTTKLTSLLKQSDSMGSTSIIIPIIFSHYDAVHLTMADASVTFSRTVLLRGLMKMCNITRITSSVFFPNIRRFVSFISETSLDCEKVLILNLKGSILEEADIQALRLFVNLKWLVLPTSLQSDNVLANIFAIGSRLRTSLVELEYNQKLTENAFKILKGCTRLKYDGLIPERTFNVSDSDIQLYKKQLTVLSLTNACFSRLHQKLTSYFFFSEFIHLRQIIFRAVPPRVGISLFRLPRMPKVIIQFCGIAINTSEVLRLVSSAATRYLVFKKVTFLANDIDQDMDKYSIKLTAMSIFDCEMTDKKVIGLFKRIAVAKELEIARCSIDTELLAEIIENNRSKKLESLLLYENRLSGSHQFNIEKLTKLTDILIFNRENKPNPDNNAVQLCNFHTIPRKPKRKPPCVSLEGFCTVINLSWHQNLEKLEINMTEDNYDPLIKHLAEMFQLKMLVLHVFLESIDLVSILESKTKIRYLQIYGNGTCKMMSPKIPKKPVSECLNIVLAHTVIDQNGVFQYINRLASIEVLDIDMSTFDLQCLKKVDAFRLCKTEHLLVFVAYSNELVEFLVESSKFLSRRSQFLVTSE</sequence>